<dbReference type="PANTHER" id="PTHR42713">
    <property type="entry name" value="HISTIDINE KINASE-RELATED"/>
    <property type="match status" value="1"/>
</dbReference>
<organism evidence="11 12">
    <name type="scientific">Cohnella herbarum</name>
    <dbReference type="NCBI Taxonomy" id="2728023"/>
    <lineage>
        <taxon>Bacteria</taxon>
        <taxon>Bacillati</taxon>
        <taxon>Bacillota</taxon>
        <taxon>Bacilli</taxon>
        <taxon>Bacillales</taxon>
        <taxon>Paenibacillaceae</taxon>
        <taxon>Cohnella</taxon>
    </lineage>
</organism>
<evidence type="ECO:0000259" key="9">
    <source>
        <dbReference type="PROSITE" id="PS01124"/>
    </source>
</evidence>
<keyword evidence="12" id="KW-1185">Reference proteome</keyword>
<dbReference type="PROSITE" id="PS00041">
    <property type="entry name" value="HTH_ARAC_FAMILY_1"/>
    <property type="match status" value="1"/>
</dbReference>
<evidence type="ECO:0000259" key="10">
    <source>
        <dbReference type="PROSITE" id="PS50110"/>
    </source>
</evidence>
<dbReference type="KEGG" id="cheb:HH215_05430"/>
<evidence type="ECO:0000313" key="11">
    <source>
        <dbReference type="EMBL" id="QJD82680.1"/>
    </source>
</evidence>
<dbReference type="Gene3D" id="3.40.50.2300">
    <property type="match status" value="1"/>
</dbReference>
<reference evidence="11 12" key="1">
    <citation type="submission" date="2020-04" db="EMBL/GenBank/DDBJ databases">
        <title>Genome sequencing of novel species.</title>
        <authorList>
            <person name="Heo J."/>
            <person name="Kim S.-J."/>
            <person name="Kim J.-S."/>
            <person name="Hong S.-B."/>
            <person name="Kwon S.-W."/>
        </authorList>
    </citation>
    <scope>NUCLEOTIDE SEQUENCE [LARGE SCALE GENOMIC DNA]</scope>
    <source>
        <strain evidence="11 12">MFER-1</strain>
    </source>
</reference>
<dbReference type="Pfam" id="PF00072">
    <property type="entry name" value="Response_reg"/>
    <property type="match status" value="1"/>
</dbReference>
<dbReference type="InterPro" id="IPR009057">
    <property type="entry name" value="Homeodomain-like_sf"/>
</dbReference>
<sequence length="528" mass="61316">MILSNTRSADADKIKMLIVDDEPIICEGLRYTIDWDSLGIHVVGEAYDGEEALRKVESEEVDLLLTDIRMDGMDGLKLTEQLNEKFPGVHVIVISGYENFEYARQALRMNVDDYLLKPVEIDELIGTVSRVLERIRDEKGSSSEKEDELWLSNCIHNSLSYVKESPPAFLAGKPYRILTTQIAEFNDWQAELSALQYENIQQQWINHVQSCLKSFAIRSISVFDHPNLLYTLAVSNEELSAAKWNQALEEMLRSWQGEHSLYCGVSEISEHSETTGLACKEAEEILRYHVLEDVALLLPEYRDPMDSSRVLPNYNHAKSVQLLVPLLFKQDLSELKSLNEIMFTYYRENRFLLNEIIAGCDELFTLLRQRLRQSGIMDVEHGRWDPPDLNSYNSYELVEAVVMAEMEQLFRLIDKNGVDRSYWIIEKVKKYLADQYRNDLKAFEVAAWLKITPSYFSYIFKQGTGKSFSEYMNELRIEHAKQLLTTTQDKVFEIAEQVGYKEYKYFVTVFKTYTGMTPKDYRMLKANH</sequence>
<keyword evidence="5" id="KW-0805">Transcription regulation</keyword>
<keyword evidence="3 8" id="KW-0597">Phosphoprotein</keyword>
<evidence type="ECO:0000256" key="1">
    <source>
        <dbReference type="ARBA" id="ARBA00004496"/>
    </source>
</evidence>
<feature type="modified residue" description="4-aspartylphosphate" evidence="8">
    <location>
        <position position="67"/>
    </location>
</feature>
<evidence type="ECO:0000256" key="6">
    <source>
        <dbReference type="ARBA" id="ARBA00023125"/>
    </source>
</evidence>
<dbReference type="PROSITE" id="PS01124">
    <property type="entry name" value="HTH_ARAC_FAMILY_2"/>
    <property type="match status" value="1"/>
</dbReference>
<dbReference type="Proteomes" id="UP000502248">
    <property type="component" value="Chromosome"/>
</dbReference>
<dbReference type="GO" id="GO:0000160">
    <property type="term" value="P:phosphorelay signal transduction system"/>
    <property type="evidence" value="ECO:0007669"/>
    <property type="project" value="UniProtKB-KW"/>
</dbReference>
<proteinExistence type="predicted"/>
<dbReference type="InterPro" id="IPR011006">
    <property type="entry name" value="CheY-like_superfamily"/>
</dbReference>
<dbReference type="PRINTS" id="PR00032">
    <property type="entry name" value="HTHARAC"/>
</dbReference>
<evidence type="ECO:0000256" key="7">
    <source>
        <dbReference type="ARBA" id="ARBA00023163"/>
    </source>
</evidence>
<feature type="domain" description="HTH araC/xylS-type" evidence="9">
    <location>
        <begin position="426"/>
        <end position="524"/>
    </location>
</feature>
<dbReference type="SMART" id="SM00342">
    <property type="entry name" value="HTH_ARAC"/>
    <property type="match status" value="1"/>
</dbReference>
<dbReference type="InterPro" id="IPR051552">
    <property type="entry name" value="HptR"/>
</dbReference>
<dbReference type="GO" id="GO:0003700">
    <property type="term" value="F:DNA-binding transcription factor activity"/>
    <property type="evidence" value="ECO:0007669"/>
    <property type="project" value="InterPro"/>
</dbReference>
<feature type="domain" description="Response regulatory" evidence="10">
    <location>
        <begin position="15"/>
        <end position="132"/>
    </location>
</feature>
<dbReference type="SUPFAM" id="SSF52172">
    <property type="entry name" value="CheY-like"/>
    <property type="match status" value="1"/>
</dbReference>
<dbReference type="InterPro" id="IPR018060">
    <property type="entry name" value="HTH_AraC"/>
</dbReference>
<dbReference type="GO" id="GO:0043565">
    <property type="term" value="F:sequence-specific DNA binding"/>
    <property type="evidence" value="ECO:0007669"/>
    <property type="project" value="InterPro"/>
</dbReference>
<dbReference type="GO" id="GO:0005737">
    <property type="term" value="C:cytoplasm"/>
    <property type="evidence" value="ECO:0007669"/>
    <property type="project" value="UniProtKB-SubCell"/>
</dbReference>
<name>A0A7Z2VGV5_9BACL</name>
<evidence type="ECO:0000256" key="2">
    <source>
        <dbReference type="ARBA" id="ARBA00022490"/>
    </source>
</evidence>
<dbReference type="Gene3D" id="1.10.10.60">
    <property type="entry name" value="Homeodomain-like"/>
    <property type="match status" value="2"/>
</dbReference>
<dbReference type="Pfam" id="PF12833">
    <property type="entry name" value="HTH_18"/>
    <property type="match status" value="1"/>
</dbReference>
<gene>
    <name evidence="11" type="ORF">HH215_05430</name>
</gene>
<dbReference type="InterPro" id="IPR018062">
    <property type="entry name" value="HTH_AraC-typ_CS"/>
</dbReference>
<dbReference type="PROSITE" id="PS50110">
    <property type="entry name" value="RESPONSE_REGULATORY"/>
    <property type="match status" value="1"/>
</dbReference>
<keyword evidence="6" id="KW-0238">DNA-binding</keyword>
<evidence type="ECO:0000313" key="12">
    <source>
        <dbReference type="Proteomes" id="UP000502248"/>
    </source>
</evidence>
<evidence type="ECO:0000256" key="8">
    <source>
        <dbReference type="PROSITE-ProRule" id="PRU00169"/>
    </source>
</evidence>
<dbReference type="CDD" id="cd17536">
    <property type="entry name" value="REC_YesN-like"/>
    <property type="match status" value="1"/>
</dbReference>
<protein>
    <submittedName>
        <fullName evidence="11">Response regulator</fullName>
    </submittedName>
</protein>
<dbReference type="AlphaFoldDB" id="A0A7Z2VGV5"/>
<keyword evidence="7" id="KW-0804">Transcription</keyword>
<dbReference type="EMBL" id="CP051680">
    <property type="protein sequence ID" value="QJD82680.1"/>
    <property type="molecule type" value="Genomic_DNA"/>
</dbReference>
<evidence type="ECO:0000256" key="3">
    <source>
        <dbReference type="ARBA" id="ARBA00022553"/>
    </source>
</evidence>
<keyword evidence="2" id="KW-0963">Cytoplasm</keyword>
<dbReference type="PANTHER" id="PTHR42713:SF3">
    <property type="entry name" value="TRANSCRIPTIONAL REGULATORY PROTEIN HPTR"/>
    <property type="match status" value="1"/>
</dbReference>
<dbReference type="InterPro" id="IPR020449">
    <property type="entry name" value="Tscrpt_reg_AraC-type_HTH"/>
</dbReference>
<evidence type="ECO:0000256" key="4">
    <source>
        <dbReference type="ARBA" id="ARBA00023012"/>
    </source>
</evidence>
<accession>A0A7Z2VGV5</accession>
<dbReference type="SUPFAM" id="SSF46689">
    <property type="entry name" value="Homeodomain-like"/>
    <property type="match status" value="2"/>
</dbReference>
<comment type="subcellular location">
    <subcellularLocation>
        <location evidence="1">Cytoplasm</location>
    </subcellularLocation>
</comment>
<dbReference type="SMART" id="SM00448">
    <property type="entry name" value="REC"/>
    <property type="match status" value="1"/>
</dbReference>
<dbReference type="InterPro" id="IPR001789">
    <property type="entry name" value="Sig_transdc_resp-reg_receiver"/>
</dbReference>
<evidence type="ECO:0000256" key="5">
    <source>
        <dbReference type="ARBA" id="ARBA00023015"/>
    </source>
</evidence>
<keyword evidence="4" id="KW-0902">Two-component regulatory system</keyword>